<dbReference type="AlphaFoldDB" id="A0A9K3EGB6"/>
<dbReference type="EMBL" id="MNCJ02000328">
    <property type="protein sequence ID" value="KAF5772386.1"/>
    <property type="molecule type" value="Genomic_DNA"/>
</dbReference>
<evidence type="ECO:0000256" key="1">
    <source>
        <dbReference type="SAM" id="MobiDB-lite"/>
    </source>
</evidence>
<comment type="caution">
    <text evidence="2">The sequence shown here is derived from an EMBL/GenBank/DDBJ whole genome shotgun (WGS) entry which is preliminary data.</text>
</comment>
<name>A0A9K3EGB6_HELAN</name>
<protein>
    <submittedName>
        <fullName evidence="2">Uncharacterized protein</fullName>
    </submittedName>
</protein>
<dbReference type="Gramene" id="mRNA:HanXRQr2_Chr13g0576281">
    <property type="protein sequence ID" value="CDS:HanXRQr2_Chr13g0576281.1"/>
    <property type="gene ID" value="HanXRQr2_Chr13g0576281"/>
</dbReference>
<accession>A0A9K3EGB6</accession>
<organism evidence="2 3">
    <name type="scientific">Helianthus annuus</name>
    <name type="common">Common sunflower</name>
    <dbReference type="NCBI Taxonomy" id="4232"/>
    <lineage>
        <taxon>Eukaryota</taxon>
        <taxon>Viridiplantae</taxon>
        <taxon>Streptophyta</taxon>
        <taxon>Embryophyta</taxon>
        <taxon>Tracheophyta</taxon>
        <taxon>Spermatophyta</taxon>
        <taxon>Magnoliopsida</taxon>
        <taxon>eudicotyledons</taxon>
        <taxon>Gunneridae</taxon>
        <taxon>Pentapetalae</taxon>
        <taxon>asterids</taxon>
        <taxon>campanulids</taxon>
        <taxon>Asterales</taxon>
        <taxon>Asteraceae</taxon>
        <taxon>Asteroideae</taxon>
        <taxon>Heliantheae alliance</taxon>
        <taxon>Heliantheae</taxon>
        <taxon>Helianthus</taxon>
    </lineage>
</organism>
<keyword evidence="3" id="KW-1185">Reference proteome</keyword>
<feature type="region of interest" description="Disordered" evidence="1">
    <location>
        <begin position="1"/>
        <end position="21"/>
    </location>
</feature>
<gene>
    <name evidence="2" type="ORF">HanXRQr2_Chr13g0576281</name>
</gene>
<sequence>MDKDGNELDGECSRPQKHAKSPELAREFLCLFPFKMLTNEHKQARTRICSNYLKIEHE</sequence>
<reference evidence="2" key="1">
    <citation type="journal article" date="2017" name="Nature">
        <title>The sunflower genome provides insights into oil metabolism, flowering and Asterid evolution.</title>
        <authorList>
            <person name="Badouin H."/>
            <person name="Gouzy J."/>
            <person name="Grassa C.J."/>
            <person name="Murat F."/>
            <person name="Staton S.E."/>
            <person name="Cottret L."/>
            <person name="Lelandais-Briere C."/>
            <person name="Owens G.L."/>
            <person name="Carrere S."/>
            <person name="Mayjonade B."/>
            <person name="Legrand L."/>
            <person name="Gill N."/>
            <person name="Kane N.C."/>
            <person name="Bowers J.E."/>
            <person name="Hubner S."/>
            <person name="Bellec A."/>
            <person name="Berard A."/>
            <person name="Berges H."/>
            <person name="Blanchet N."/>
            <person name="Boniface M.C."/>
            <person name="Brunel D."/>
            <person name="Catrice O."/>
            <person name="Chaidir N."/>
            <person name="Claudel C."/>
            <person name="Donnadieu C."/>
            <person name="Faraut T."/>
            <person name="Fievet G."/>
            <person name="Helmstetter N."/>
            <person name="King M."/>
            <person name="Knapp S.J."/>
            <person name="Lai Z."/>
            <person name="Le Paslier M.C."/>
            <person name="Lippi Y."/>
            <person name="Lorenzon L."/>
            <person name="Mandel J.R."/>
            <person name="Marage G."/>
            <person name="Marchand G."/>
            <person name="Marquand E."/>
            <person name="Bret-Mestries E."/>
            <person name="Morien E."/>
            <person name="Nambeesan S."/>
            <person name="Nguyen T."/>
            <person name="Pegot-Espagnet P."/>
            <person name="Pouilly N."/>
            <person name="Raftis F."/>
            <person name="Sallet E."/>
            <person name="Schiex T."/>
            <person name="Thomas J."/>
            <person name="Vandecasteele C."/>
            <person name="Vares D."/>
            <person name="Vear F."/>
            <person name="Vautrin S."/>
            <person name="Crespi M."/>
            <person name="Mangin B."/>
            <person name="Burke J.M."/>
            <person name="Salse J."/>
            <person name="Munos S."/>
            <person name="Vincourt P."/>
            <person name="Rieseberg L.H."/>
            <person name="Langlade N.B."/>
        </authorList>
    </citation>
    <scope>NUCLEOTIDE SEQUENCE</scope>
    <source>
        <tissue evidence="2">Leaves</tissue>
    </source>
</reference>
<dbReference type="Proteomes" id="UP000215914">
    <property type="component" value="Unassembled WGS sequence"/>
</dbReference>
<evidence type="ECO:0000313" key="3">
    <source>
        <dbReference type="Proteomes" id="UP000215914"/>
    </source>
</evidence>
<reference evidence="2" key="2">
    <citation type="submission" date="2020-06" db="EMBL/GenBank/DDBJ databases">
        <title>Helianthus annuus Genome sequencing and assembly Release 2.</title>
        <authorList>
            <person name="Gouzy J."/>
            <person name="Langlade N."/>
            <person name="Munos S."/>
        </authorList>
    </citation>
    <scope>NUCLEOTIDE SEQUENCE</scope>
    <source>
        <tissue evidence="2">Leaves</tissue>
    </source>
</reference>
<evidence type="ECO:0000313" key="2">
    <source>
        <dbReference type="EMBL" id="KAF5772386.1"/>
    </source>
</evidence>
<proteinExistence type="predicted"/>